<dbReference type="InterPro" id="IPR008780">
    <property type="entry name" value="Plasmodium_Vir"/>
</dbReference>
<reference evidence="1 2" key="1">
    <citation type="journal article" date="2012" name="Nat. Genet.">
        <title>Plasmodium cynomolgi genome sequences provide insight into Plasmodium vivax and the monkey malaria clade.</title>
        <authorList>
            <person name="Tachibana S."/>
            <person name="Sullivan S.A."/>
            <person name="Kawai S."/>
            <person name="Nakamura S."/>
            <person name="Kim H.R."/>
            <person name="Goto N."/>
            <person name="Arisue N."/>
            <person name="Palacpac N.M.Q."/>
            <person name="Honma H."/>
            <person name="Yagi M."/>
            <person name="Tougan T."/>
            <person name="Katakai Y."/>
            <person name="Kaneko O."/>
            <person name="Mita T."/>
            <person name="Kita K."/>
            <person name="Yasutomi Y."/>
            <person name="Sutton P.L."/>
            <person name="Shakhbatyan R."/>
            <person name="Horii T."/>
            <person name="Yasunaga T."/>
            <person name="Barnwell J.W."/>
            <person name="Escalante A.A."/>
            <person name="Carlton J.M."/>
            <person name="Tanabe K."/>
        </authorList>
    </citation>
    <scope>NUCLEOTIDE SEQUENCE [LARGE SCALE GENOMIC DNA]</scope>
    <source>
        <strain evidence="1 2">B</strain>
    </source>
</reference>
<dbReference type="KEGG" id="pcy:PCYB_001360"/>
<accession>K6UND5</accession>
<evidence type="ECO:0000313" key="2">
    <source>
        <dbReference type="Proteomes" id="UP000006319"/>
    </source>
</evidence>
<name>K6UND5_PLACD</name>
<dbReference type="PhylomeDB" id="K6UND5"/>
<protein>
    <submittedName>
        <fullName evidence="1">CYIR protein</fullName>
    </submittedName>
</protein>
<dbReference type="EMBL" id="DF157119">
    <property type="protein sequence ID" value="GAB69388.1"/>
    <property type="molecule type" value="Genomic_DNA"/>
</dbReference>
<keyword evidence="2" id="KW-1185">Reference proteome</keyword>
<dbReference type="Proteomes" id="UP000006319">
    <property type="component" value="Unassembled WGS sequence"/>
</dbReference>
<gene>
    <name evidence="1" type="ORF">PCYB_001360</name>
</gene>
<proteinExistence type="predicted"/>
<dbReference type="Pfam" id="PF05795">
    <property type="entry name" value="Plasmodium_Vir"/>
    <property type="match status" value="1"/>
</dbReference>
<dbReference type="RefSeq" id="XP_004227609.1">
    <property type="nucleotide sequence ID" value="XM_004227561.1"/>
</dbReference>
<dbReference type="GeneID" id="14695933"/>
<dbReference type="OMA" id="VNICESV"/>
<dbReference type="OrthoDB" id="388102at2759"/>
<sequence>MDTLTREEWDRISEDSHFNKKYEVFDKNVSYSSKISNVCDSLTITNTKITKELCNKVAANLQYVYDIKEEDKKKNTCRLYKYWTYNQMWKIIGNNNDPNHVESVITDFVNICESVRKNNSNYNCQYDFHNKNFQNLKEHLEKNFCMTILKTLILLK</sequence>
<organism evidence="1 2">
    <name type="scientific">Plasmodium cynomolgi (strain B)</name>
    <dbReference type="NCBI Taxonomy" id="1120755"/>
    <lineage>
        <taxon>Eukaryota</taxon>
        <taxon>Sar</taxon>
        <taxon>Alveolata</taxon>
        <taxon>Apicomplexa</taxon>
        <taxon>Aconoidasida</taxon>
        <taxon>Haemosporida</taxon>
        <taxon>Plasmodiidae</taxon>
        <taxon>Plasmodium</taxon>
        <taxon>Plasmodium (Plasmodium)</taxon>
    </lineage>
</organism>
<feature type="non-terminal residue" evidence="1">
    <location>
        <position position="156"/>
    </location>
</feature>
<dbReference type="AlphaFoldDB" id="K6UND5"/>
<dbReference type="VEuPathDB" id="PlasmoDB:PCYB_001360"/>
<evidence type="ECO:0000313" key="1">
    <source>
        <dbReference type="EMBL" id="GAB69388.1"/>
    </source>
</evidence>